<proteinExistence type="predicted"/>
<evidence type="ECO:0000313" key="8">
    <source>
        <dbReference type="Proteomes" id="UP000237347"/>
    </source>
</evidence>
<dbReference type="AlphaFoldDB" id="A0AAW0JTL5"/>
<feature type="coiled-coil region" evidence="5">
    <location>
        <begin position="245"/>
        <end position="279"/>
    </location>
</feature>
<accession>A0AAW0JTL5</accession>
<gene>
    <name evidence="7" type="primary">BRG3_0</name>
    <name evidence="7" type="ORF">CFP56_029048</name>
</gene>
<dbReference type="Proteomes" id="UP000237347">
    <property type="component" value="Unassembled WGS sequence"/>
</dbReference>
<keyword evidence="1" id="KW-0479">Metal-binding</keyword>
<keyword evidence="8" id="KW-1185">Reference proteome</keyword>
<reference evidence="7 8" key="1">
    <citation type="journal article" date="2018" name="Sci. Data">
        <title>The draft genome sequence of cork oak.</title>
        <authorList>
            <person name="Ramos A.M."/>
            <person name="Usie A."/>
            <person name="Barbosa P."/>
            <person name="Barros P.M."/>
            <person name="Capote T."/>
            <person name="Chaves I."/>
            <person name="Simoes F."/>
            <person name="Abreu I."/>
            <person name="Carrasquinho I."/>
            <person name="Faro C."/>
            <person name="Guimaraes J.B."/>
            <person name="Mendonca D."/>
            <person name="Nobrega F."/>
            <person name="Rodrigues L."/>
            <person name="Saibo N.J.M."/>
            <person name="Varela M.C."/>
            <person name="Egas C."/>
            <person name="Matos J."/>
            <person name="Miguel C.M."/>
            <person name="Oliveira M.M."/>
            <person name="Ricardo C.P."/>
            <person name="Goncalves S."/>
        </authorList>
    </citation>
    <scope>NUCLEOTIDE SEQUENCE [LARGE SCALE GENOMIC DNA]</scope>
    <source>
        <strain evidence="8">cv. HL8</strain>
    </source>
</reference>
<dbReference type="PANTHER" id="PTHR42647">
    <property type="entry name" value="SBP (S-RIBONUCLEASE BINDING PROTEIN) FAMILY PROTEIN"/>
    <property type="match status" value="1"/>
</dbReference>
<name>A0AAW0JTL5_QUESU</name>
<dbReference type="InterPro" id="IPR013083">
    <property type="entry name" value="Znf_RING/FYVE/PHD"/>
</dbReference>
<sequence length="404" mass="45716">MLFLVPSYYSGWKPKADFFILLFVYHINRLPNTVNEIQICRISTGYFTLVLQEQVKRGIYFSLRKMLGGNNGNPVHPAFLDENRFQFQTDASNKLQLFGSLPAGCSVDPVNYFGNEHITPMLRPNKRGREMEDISRQQKLQISLNYNACQDEVDRSASIPNPNAVSTGLRLSYDDDERNSSVTSASGSMTAAPSIILSLGDNIRTELDRQKEEFDQYIKIQEEHLAKGVRDLKQRHMASFLATIEKGVSKKLREKEIEIDNMNRKNKELVEKIKQVAIEAQNWHYRAKYNESIVNVLKSNLQQAISQGAEQGKEGFGDSEVDDTASYIDPNNYLSIPGGPSKSISRNYQGLKEHMTCRACKAREVSMLLMPCRHLCLCKDCDGLISACPVCQLMKTGSFQVYLA</sequence>
<dbReference type="Pfam" id="PF13920">
    <property type="entry name" value="zf-C3HC4_3"/>
    <property type="match status" value="1"/>
</dbReference>
<evidence type="ECO:0000256" key="4">
    <source>
        <dbReference type="PROSITE-ProRule" id="PRU00175"/>
    </source>
</evidence>
<protein>
    <submittedName>
        <fullName evidence="7">Boi-related e3 ubiquitin-protein ligase 3</fullName>
    </submittedName>
</protein>
<dbReference type="GO" id="GO:0008270">
    <property type="term" value="F:zinc ion binding"/>
    <property type="evidence" value="ECO:0007669"/>
    <property type="project" value="UniProtKB-KW"/>
</dbReference>
<keyword evidence="5" id="KW-0175">Coiled coil</keyword>
<dbReference type="GO" id="GO:0004842">
    <property type="term" value="F:ubiquitin-protein transferase activity"/>
    <property type="evidence" value="ECO:0007669"/>
    <property type="project" value="TreeGrafter"/>
</dbReference>
<dbReference type="FunFam" id="3.30.40.10:FF:000239">
    <property type="entry name" value="probable BOI-related E3 ubiquitin-protein ligase 2"/>
    <property type="match status" value="1"/>
</dbReference>
<evidence type="ECO:0000256" key="3">
    <source>
        <dbReference type="ARBA" id="ARBA00022833"/>
    </source>
</evidence>
<evidence type="ECO:0000256" key="5">
    <source>
        <dbReference type="SAM" id="Coils"/>
    </source>
</evidence>
<feature type="domain" description="RING-type" evidence="6">
    <location>
        <begin position="357"/>
        <end position="392"/>
    </location>
</feature>
<keyword evidence="3" id="KW-0862">Zinc</keyword>
<evidence type="ECO:0000256" key="1">
    <source>
        <dbReference type="ARBA" id="ARBA00022723"/>
    </source>
</evidence>
<dbReference type="Gene3D" id="3.30.40.10">
    <property type="entry name" value="Zinc/RING finger domain, C3HC4 (zinc finger)"/>
    <property type="match status" value="1"/>
</dbReference>
<keyword evidence="2 4" id="KW-0863">Zinc-finger</keyword>
<evidence type="ECO:0000313" key="7">
    <source>
        <dbReference type="EMBL" id="KAK7829514.1"/>
    </source>
</evidence>
<dbReference type="PIRSF" id="PIRSF036836">
    <property type="entry name" value="RNase_bind_SBP1"/>
    <property type="match status" value="1"/>
</dbReference>
<dbReference type="EMBL" id="PKMF04000480">
    <property type="protein sequence ID" value="KAK7829514.1"/>
    <property type="molecule type" value="Genomic_DNA"/>
</dbReference>
<comment type="caution">
    <text evidence="7">The sequence shown here is derived from an EMBL/GenBank/DDBJ whole genome shotgun (WGS) entry which is preliminary data.</text>
</comment>
<dbReference type="PANTHER" id="PTHR42647:SF9">
    <property type="entry name" value="S-RIBONUCLEASE BINDING PROTEIN SBP1-RELATED"/>
    <property type="match status" value="1"/>
</dbReference>
<evidence type="ECO:0000256" key="2">
    <source>
        <dbReference type="ARBA" id="ARBA00022771"/>
    </source>
</evidence>
<organism evidence="7 8">
    <name type="scientific">Quercus suber</name>
    <name type="common">Cork oak</name>
    <dbReference type="NCBI Taxonomy" id="58331"/>
    <lineage>
        <taxon>Eukaryota</taxon>
        <taxon>Viridiplantae</taxon>
        <taxon>Streptophyta</taxon>
        <taxon>Embryophyta</taxon>
        <taxon>Tracheophyta</taxon>
        <taxon>Spermatophyta</taxon>
        <taxon>Magnoliopsida</taxon>
        <taxon>eudicotyledons</taxon>
        <taxon>Gunneridae</taxon>
        <taxon>Pentapetalae</taxon>
        <taxon>rosids</taxon>
        <taxon>fabids</taxon>
        <taxon>Fagales</taxon>
        <taxon>Fagaceae</taxon>
        <taxon>Quercus</taxon>
    </lineage>
</organism>
<dbReference type="CDD" id="cd16649">
    <property type="entry name" value="mRING-HC-C3HC5_CGRF1-like"/>
    <property type="match status" value="1"/>
</dbReference>
<evidence type="ECO:0000259" key="6">
    <source>
        <dbReference type="PROSITE" id="PS50089"/>
    </source>
</evidence>
<dbReference type="InterPro" id="IPR001841">
    <property type="entry name" value="Znf_RING"/>
</dbReference>
<dbReference type="PROSITE" id="PS50089">
    <property type="entry name" value="ZF_RING_2"/>
    <property type="match status" value="1"/>
</dbReference>